<dbReference type="EMBL" id="JAYRBN010000109">
    <property type="protein sequence ID" value="KAL2726061.1"/>
    <property type="molecule type" value="Genomic_DNA"/>
</dbReference>
<accession>A0ABD2AZM6</accession>
<reference evidence="1 2" key="1">
    <citation type="journal article" date="2024" name="Ann. Entomol. Soc. Am.">
        <title>Genomic analyses of the southern and eastern yellowjacket wasps (Hymenoptera: Vespidae) reveal evolutionary signatures of social life.</title>
        <authorList>
            <person name="Catto M.A."/>
            <person name="Caine P.B."/>
            <person name="Orr S.E."/>
            <person name="Hunt B.G."/>
            <person name="Goodisman M.A.D."/>
        </authorList>
    </citation>
    <scope>NUCLEOTIDE SEQUENCE [LARGE SCALE GENOMIC DNA]</scope>
    <source>
        <strain evidence="1">232</strain>
        <tissue evidence="1">Head and thorax</tissue>
    </source>
</reference>
<dbReference type="Proteomes" id="UP001607303">
    <property type="component" value="Unassembled WGS sequence"/>
</dbReference>
<name>A0ABD2AZM6_VESMC</name>
<protein>
    <submittedName>
        <fullName evidence="1">Uncharacterized protein</fullName>
    </submittedName>
</protein>
<evidence type="ECO:0000313" key="1">
    <source>
        <dbReference type="EMBL" id="KAL2726061.1"/>
    </source>
</evidence>
<keyword evidence="2" id="KW-1185">Reference proteome</keyword>
<sequence length="126" mass="13701">MSSGCAVKLLNSVGNPVTGLYYLVKPNEFDSSEHLREKPVKALIPISCLRGRAPTVLVTVKDPTSLTFTELKRAEEILAVLVADLDRLSQSVYSECLSKVQNKICKYSNGFLCSIDIITGGQLGKP</sequence>
<dbReference type="AlphaFoldDB" id="A0ABD2AZM6"/>
<gene>
    <name evidence="1" type="ORF">V1477_017875</name>
</gene>
<organism evidence="1 2">
    <name type="scientific">Vespula maculifrons</name>
    <name type="common">Eastern yellow jacket</name>
    <name type="synonym">Wasp</name>
    <dbReference type="NCBI Taxonomy" id="7453"/>
    <lineage>
        <taxon>Eukaryota</taxon>
        <taxon>Metazoa</taxon>
        <taxon>Ecdysozoa</taxon>
        <taxon>Arthropoda</taxon>
        <taxon>Hexapoda</taxon>
        <taxon>Insecta</taxon>
        <taxon>Pterygota</taxon>
        <taxon>Neoptera</taxon>
        <taxon>Endopterygota</taxon>
        <taxon>Hymenoptera</taxon>
        <taxon>Apocrita</taxon>
        <taxon>Aculeata</taxon>
        <taxon>Vespoidea</taxon>
        <taxon>Vespidae</taxon>
        <taxon>Vespinae</taxon>
        <taxon>Vespula</taxon>
    </lineage>
</organism>
<evidence type="ECO:0000313" key="2">
    <source>
        <dbReference type="Proteomes" id="UP001607303"/>
    </source>
</evidence>
<proteinExistence type="predicted"/>
<comment type="caution">
    <text evidence="1">The sequence shown here is derived from an EMBL/GenBank/DDBJ whole genome shotgun (WGS) entry which is preliminary data.</text>
</comment>